<comment type="caution">
    <text evidence="1">The sequence shown here is derived from an EMBL/GenBank/DDBJ whole genome shotgun (WGS) entry which is preliminary data.</text>
</comment>
<evidence type="ECO:0000313" key="1">
    <source>
        <dbReference type="EMBL" id="KAK5811861.1"/>
    </source>
</evidence>
<reference evidence="1 2" key="1">
    <citation type="submission" date="2023-03" db="EMBL/GenBank/DDBJ databases">
        <title>WGS of Gossypium arboreum.</title>
        <authorList>
            <person name="Yu D."/>
        </authorList>
    </citation>
    <scope>NUCLEOTIDE SEQUENCE [LARGE SCALE GENOMIC DNA]</scope>
    <source>
        <tissue evidence="1">Leaf</tissue>
    </source>
</reference>
<keyword evidence="2" id="KW-1185">Reference proteome</keyword>
<organism evidence="1 2">
    <name type="scientific">Gossypium arboreum</name>
    <name type="common">Tree cotton</name>
    <name type="synonym">Gossypium nanking</name>
    <dbReference type="NCBI Taxonomy" id="29729"/>
    <lineage>
        <taxon>Eukaryota</taxon>
        <taxon>Viridiplantae</taxon>
        <taxon>Streptophyta</taxon>
        <taxon>Embryophyta</taxon>
        <taxon>Tracheophyta</taxon>
        <taxon>Spermatophyta</taxon>
        <taxon>Magnoliopsida</taxon>
        <taxon>eudicotyledons</taxon>
        <taxon>Gunneridae</taxon>
        <taxon>Pentapetalae</taxon>
        <taxon>rosids</taxon>
        <taxon>malvids</taxon>
        <taxon>Malvales</taxon>
        <taxon>Malvaceae</taxon>
        <taxon>Malvoideae</taxon>
        <taxon>Gossypium</taxon>
    </lineage>
</organism>
<dbReference type="Proteomes" id="UP001358586">
    <property type="component" value="Chromosome 8"/>
</dbReference>
<accession>A0ABR0NZR6</accession>
<sequence length="54" mass="6085">MAENHKEPPLIELEFTVAIGKDGDEQWNPNRKSGGGLICSLHRFLSAVMAMMKW</sequence>
<protein>
    <submittedName>
        <fullName evidence="1">Uncharacterized protein</fullName>
    </submittedName>
</protein>
<name>A0ABR0NZR6_GOSAR</name>
<dbReference type="EMBL" id="JARKNE010000008">
    <property type="protein sequence ID" value="KAK5811861.1"/>
    <property type="molecule type" value="Genomic_DNA"/>
</dbReference>
<gene>
    <name evidence="1" type="ORF">PVK06_027240</name>
</gene>
<proteinExistence type="predicted"/>
<evidence type="ECO:0000313" key="2">
    <source>
        <dbReference type="Proteomes" id="UP001358586"/>
    </source>
</evidence>